<dbReference type="InterPro" id="IPR047365">
    <property type="entry name" value="Tudor_AtPTM-like"/>
</dbReference>
<evidence type="ECO:0000259" key="2">
    <source>
        <dbReference type="Pfam" id="PF21743"/>
    </source>
</evidence>
<dbReference type="InterPro" id="IPR017956">
    <property type="entry name" value="AT_hook_DNA-bd_motif"/>
</dbReference>
<proteinExistence type="predicted"/>
<feature type="region of interest" description="Disordered" evidence="1">
    <location>
        <begin position="250"/>
        <end position="321"/>
    </location>
</feature>
<dbReference type="PANTHER" id="PTHR37384">
    <property type="entry name" value="OS01G0835600 PROTEIN"/>
    <property type="match status" value="1"/>
</dbReference>
<dbReference type="EMBL" id="JAAALK010000282">
    <property type="protein sequence ID" value="KAG8078412.1"/>
    <property type="molecule type" value="Genomic_DNA"/>
</dbReference>
<evidence type="ECO:0000313" key="4">
    <source>
        <dbReference type="Proteomes" id="UP000729402"/>
    </source>
</evidence>
<protein>
    <recommendedName>
        <fullName evidence="2">PTM/DIR17-like Tudor domain-containing protein</fullName>
    </recommendedName>
</protein>
<dbReference type="SMART" id="SM00384">
    <property type="entry name" value="AT_hook"/>
    <property type="match status" value="2"/>
</dbReference>
<dbReference type="AlphaFoldDB" id="A0A8J5T3Y6"/>
<reference evidence="3" key="1">
    <citation type="journal article" date="2021" name="bioRxiv">
        <title>Whole Genome Assembly and Annotation of Northern Wild Rice, Zizania palustris L., Supports a Whole Genome Duplication in the Zizania Genus.</title>
        <authorList>
            <person name="Haas M."/>
            <person name="Kono T."/>
            <person name="Macchietto M."/>
            <person name="Millas R."/>
            <person name="McGilp L."/>
            <person name="Shao M."/>
            <person name="Duquette J."/>
            <person name="Hirsch C.N."/>
            <person name="Kimball J."/>
        </authorList>
    </citation>
    <scope>NUCLEOTIDE SEQUENCE</scope>
    <source>
        <tissue evidence="3">Fresh leaf tissue</tissue>
    </source>
</reference>
<dbReference type="OrthoDB" id="168165at2759"/>
<feature type="compositionally biased region" description="Polar residues" evidence="1">
    <location>
        <begin position="300"/>
        <end position="321"/>
    </location>
</feature>
<dbReference type="Pfam" id="PF21743">
    <property type="entry name" value="PTM_DIR17_Tudor"/>
    <property type="match status" value="1"/>
</dbReference>
<keyword evidence="4" id="KW-1185">Reference proteome</keyword>
<dbReference type="PANTHER" id="PTHR37384:SF1">
    <property type="entry name" value="OS01G0835600 PROTEIN"/>
    <property type="match status" value="1"/>
</dbReference>
<dbReference type="Proteomes" id="UP000729402">
    <property type="component" value="Unassembled WGS sequence"/>
</dbReference>
<evidence type="ECO:0000313" key="3">
    <source>
        <dbReference type="EMBL" id="KAG8078412.1"/>
    </source>
</evidence>
<comment type="caution">
    <text evidence="3">The sequence shown here is derived from an EMBL/GenBank/DDBJ whole genome shotgun (WGS) entry which is preliminary data.</text>
</comment>
<accession>A0A8J5T3Y6</accession>
<sequence length="346" mass="37908">MLLTSASTSVSSLVRRSLHRAAAPASCCFPRVSPVVLTASKDNRVMEEAHGMQESDTVSVMKVPREPAIIINGVPDLPPDQASESQLEPSNAAEPQVDHHFGEWLEGRKVSKLFGDKHYVGKVVKYGSEGNWYNVVYDDGDQEDLEWHEVEEILLPLDITIPLKTLVMDKCGLQSAVPDFRSKVGRPRKVYATLEDSTNKASDMVPISQGINIMGNHMMTGAVNGQQSNDACGKELVTVTAGEDAQACVNVSSQPRKRGRPRKNVTVPVNTPPKKRSRLATTSVNVNTQPKKRGRPPKNRNVSGNAQGVLQRHNSVLQRNAETAKAEKLAKAERLKRANMHGTQLL</sequence>
<dbReference type="CDD" id="cd20401">
    <property type="entry name" value="Tudor_AtPTM-like"/>
    <property type="match status" value="1"/>
</dbReference>
<feature type="domain" description="PTM/DIR17-like Tudor" evidence="2">
    <location>
        <begin position="107"/>
        <end position="154"/>
    </location>
</feature>
<evidence type="ECO:0000256" key="1">
    <source>
        <dbReference type="SAM" id="MobiDB-lite"/>
    </source>
</evidence>
<gene>
    <name evidence="3" type="ORF">GUJ93_ZPchr0007g4518</name>
</gene>
<reference evidence="3" key="2">
    <citation type="submission" date="2021-02" db="EMBL/GenBank/DDBJ databases">
        <authorList>
            <person name="Kimball J.A."/>
            <person name="Haas M.W."/>
            <person name="Macchietto M."/>
            <person name="Kono T."/>
            <person name="Duquette J."/>
            <person name="Shao M."/>
        </authorList>
    </citation>
    <scope>NUCLEOTIDE SEQUENCE</scope>
    <source>
        <tissue evidence="3">Fresh leaf tissue</tissue>
    </source>
</reference>
<name>A0A8J5T3Y6_ZIZPA</name>
<dbReference type="GO" id="GO:0003677">
    <property type="term" value="F:DNA binding"/>
    <property type="evidence" value="ECO:0007669"/>
    <property type="project" value="InterPro"/>
</dbReference>
<feature type="compositionally biased region" description="Polar residues" evidence="1">
    <location>
        <begin position="279"/>
        <end position="289"/>
    </location>
</feature>
<organism evidence="3 4">
    <name type="scientific">Zizania palustris</name>
    <name type="common">Northern wild rice</name>
    <dbReference type="NCBI Taxonomy" id="103762"/>
    <lineage>
        <taxon>Eukaryota</taxon>
        <taxon>Viridiplantae</taxon>
        <taxon>Streptophyta</taxon>
        <taxon>Embryophyta</taxon>
        <taxon>Tracheophyta</taxon>
        <taxon>Spermatophyta</taxon>
        <taxon>Magnoliopsida</taxon>
        <taxon>Liliopsida</taxon>
        <taxon>Poales</taxon>
        <taxon>Poaceae</taxon>
        <taxon>BOP clade</taxon>
        <taxon>Oryzoideae</taxon>
        <taxon>Oryzeae</taxon>
        <taxon>Zizaniinae</taxon>
        <taxon>Zizania</taxon>
    </lineage>
</organism>